<reference evidence="2" key="5">
    <citation type="journal article" date="2021" name="G3 (Bethesda)">
        <title>Aegilops tauschii genome assembly Aet v5.0 features greater sequence contiguity and improved annotation.</title>
        <authorList>
            <person name="Wang L."/>
            <person name="Zhu T."/>
            <person name="Rodriguez J.C."/>
            <person name="Deal K.R."/>
            <person name="Dubcovsky J."/>
            <person name="McGuire P.E."/>
            <person name="Lux T."/>
            <person name="Spannagl M."/>
            <person name="Mayer K.F.X."/>
            <person name="Baldrich P."/>
            <person name="Meyers B.C."/>
            <person name="Huo N."/>
            <person name="Gu Y.Q."/>
            <person name="Zhou H."/>
            <person name="Devos K.M."/>
            <person name="Bennetzen J.L."/>
            <person name="Unver T."/>
            <person name="Budak H."/>
            <person name="Gulick P.J."/>
            <person name="Galiba G."/>
            <person name="Kalapos B."/>
            <person name="Nelson D.R."/>
            <person name="Li P."/>
            <person name="You F.M."/>
            <person name="Luo M.C."/>
            <person name="Dvorak J."/>
        </authorList>
    </citation>
    <scope>NUCLEOTIDE SEQUENCE [LARGE SCALE GENOMIC DNA]</scope>
    <source>
        <strain evidence="2">cv. AL8/78</strain>
    </source>
</reference>
<accession>A0A452YWD0</accession>
<dbReference type="AlphaFoldDB" id="A0A452YWD0"/>
<proteinExistence type="predicted"/>
<reference evidence="3" key="1">
    <citation type="journal article" date="2014" name="Science">
        <title>Ancient hybridizations among the ancestral genomes of bread wheat.</title>
        <authorList>
            <consortium name="International Wheat Genome Sequencing Consortium,"/>
            <person name="Marcussen T."/>
            <person name="Sandve S.R."/>
            <person name="Heier L."/>
            <person name="Spannagl M."/>
            <person name="Pfeifer M."/>
            <person name="Jakobsen K.S."/>
            <person name="Wulff B.B."/>
            <person name="Steuernagel B."/>
            <person name="Mayer K.F."/>
            <person name="Olsen O.A."/>
        </authorList>
    </citation>
    <scope>NUCLEOTIDE SEQUENCE [LARGE SCALE GENOMIC DNA]</scope>
    <source>
        <strain evidence="3">cv. AL8/78</strain>
    </source>
</reference>
<feature type="signal peptide" evidence="1">
    <location>
        <begin position="1"/>
        <end position="28"/>
    </location>
</feature>
<evidence type="ECO:0000256" key="1">
    <source>
        <dbReference type="SAM" id="SignalP"/>
    </source>
</evidence>
<evidence type="ECO:0000313" key="3">
    <source>
        <dbReference type="Proteomes" id="UP000015105"/>
    </source>
</evidence>
<reference evidence="2" key="3">
    <citation type="journal article" date="2017" name="Nature">
        <title>Genome sequence of the progenitor of the wheat D genome Aegilops tauschii.</title>
        <authorList>
            <person name="Luo M.C."/>
            <person name="Gu Y.Q."/>
            <person name="Puiu D."/>
            <person name="Wang H."/>
            <person name="Twardziok S.O."/>
            <person name="Deal K.R."/>
            <person name="Huo N."/>
            <person name="Zhu T."/>
            <person name="Wang L."/>
            <person name="Wang Y."/>
            <person name="McGuire P.E."/>
            <person name="Liu S."/>
            <person name="Long H."/>
            <person name="Ramasamy R.K."/>
            <person name="Rodriguez J.C."/>
            <person name="Van S.L."/>
            <person name="Yuan L."/>
            <person name="Wang Z."/>
            <person name="Xia Z."/>
            <person name="Xiao L."/>
            <person name="Anderson O.D."/>
            <person name="Ouyang S."/>
            <person name="Liang Y."/>
            <person name="Zimin A.V."/>
            <person name="Pertea G."/>
            <person name="Qi P."/>
            <person name="Bennetzen J.L."/>
            <person name="Dai X."/>
            <person name="Dawson M.W."/>
            <person name="Muller H.G."/>
            <person name="Kugler K."/>
            <person name="Rivarola-Duarte L."/>
            <person name="Spannagl M."/>
            <person name="Mayer K.F.X."/>
            <person name="Lu F.H."/>
            <person name="Bevan M.W."/>
            <person name="Leroy P."/>
            <person name="Li P."/>
            <person name="You F.M."/>
            <person name="Sun Q."/>
            <person name="Liu Z."/>
            <person name="Lyons E."/>
            <person name="Wicker T."/>
            <person name="Salzberg S.L."/>
            <person name="Devos K.M."/>
            <person name="Dvorak J."/>
        </authorList>
    </citation>
    <scope>NUCLEOTIDE SEQUENCE [LARGE SCALE GENOMIC DNA]</scope>
    <source>
        <strain evidence="2">cv. AL8/78</strain>
    </source>
</reference>
<keyword evidence="3" id="KW-1185">Reference proteome</keyword>
<dbReference type="Gramene" id="AET1Gv20552900.4">
    <property type="protein sequence ID" value="AET1Gv20552900.4"/>
    <property type="gene ID" value="AET1Gv20552900"/>
</dbReference>
<evidence type="ECO:0008006" key="4">
    <source>
        <dbReference type="Google" id="ProtNLM"/>
    </source>
</evidence>
<organism evidence="2 3">
    <name type="scientific">Aegilops tauschii subsp. strangulata</name>
    <name type="common">Goatgrass</name>
    <dbReference type="NCBI Taxonomy" id="200361"/>
    <lineage>
        <taxon>Eukaryota</taxon>
        <taxon>Viridiplantae</taxon>
        <taxon>Streptophyta</taxon>
        <taxon>Embryophyta</taxon>
        <taxon>Tracheophyta</taxon>
        <taxon>Spermatophyta</taxon>
        <taxon>Magnoliopsida</taxon>
        <taxon>Liliopsida</taxon>
        <taxon>Poales</taxon>
        <taxon>Poaceae</taxon>
        <taxon>BOP clade</taxon>
        <taxon>Pooideae</taxon>
        <taxon>Triticodae</taxon>
        <taxon>Triticeae</taxon>
        <taxon>Triticinae</taxon>
        <taxon>Aegilops</taxon>
    </lineage>
</organism>
<protein>
    <recommendedName>
        <fullName evidence="4">Secreted protein</fullName>
    </recommendedName>
</protein>
<dbReference type="EnsemblPlants" id="AET1Gv20552900.4">
    <property type="protein sequence ID" value="AET1Gv20552900.4"/>
    <property type="gene ID" value="AET1Gv20552900"/>
</dbReference>
<feature type="chain" id="PRO_5019440649" description="Secreted protein" evidence="1">
    <location>
        <begin position="29"/>
        <end position="77"/>
    </location>
</feature>
<name>A0A452YWD0_AEGTS</name>
<reference evidence="2" key="4">
    <citation type="submission" date="2019-03" db="UniProtKB">
        <authorList>
            <consortium name="EnsemblPlants"/>
        </authorList>
    </citation>
    <scope>IDENTIFICATION</scope>
</reference>
<sequence length="77" mass="8211">MRVLAVVNSVCRAAILLRLLLTLESKKASISATFAPSSLIKASLHDCNTDENRGKFLCAYKPSSTTLAPVTLVSESS</sequence>
<reference evidence="3" key="2">
    <citation type="journal article" date="2017" name="Nat. Plants">
        <title>The Aegilops tauschii genome reveals multiple impacts of transposons.</title>
        <authorList>
            <person name="Zhao G."/>
            <person name="Zou C."/>
            <person name="Li K."/>
            <person name="Wang K."/>
            <person name="Li T."/>
            <person name="Gao L."/>
            <person name="Zhang X."/>
            <person name="Wang H."/>
            <person name="Yang Z."/>
            <person name="Liu X."/>
            <person name="Jiang W."/>
            <person name="Mao L."/>
            <person name="Kong X."/>
            <person name="Jiao Y."/>
            <person name="Jia J."/>
        </authorList>
    </citation>
    <scope>NUCLEOTIDE SEQUENCE [LARGE SCALE GENOMIC DNA]</scope>
    <source>
        <strain evidence="3">cv. AL8/78</strain>
    </source>
</reference>
<evidence type="ECO:0000313" key="2">
    <source>
        <dbReference type="EnsemblPlants" id="AET1Gv20552900.4"/>
    </source>
</evidence>
<keyword evidence="1" id="KW-0732">Signal</keyword>
<dbReference type="Proteomes" id="UP000015105">
    <property type="component" value="Chromosome 1D"/>
</dbReference>